<feature type="transmembrane region" description="Helical" evidence="1">
    <location>
        <begin position="67"/>
        <end position="87"/>
    </location>
</feature>
<protein>
    <submittedName>
        <fullName evidence="2">Uncharacterized protein</fullName>
    </submittedName>
</protein>
<evidence type="ECO:0000313" key="3">
    <source>
        <dbReference type="Proteomes" id="UP001597533"/>
    </source>
</evidence>
<name>A0ABW5WNU7_9FLAO</name>
<organism evidence="2 3">
    <name type="scientific">Lacinutrix iliipiscaria</name>
    <dbReference type="NCBI Taxonomy" id="1230532"/>
    <lineage>
        <taxon>Bacteria</taxon>
        <taxon>Pseudomonadati</taxon>
        <taxon>Bacteroidota</taxon>
        <taxon>Flavobacteriia</taxon>
        <taxon>Flavobacteriales</taxon>
        <taxon>Flavobacteriaceae</taxon>
        <taxon>Lacinutrix</taxon>
    </lineage>
</organism>
<reference evidence="3" key="1">
    <citation type="journal article" date="2019" name="Int. J. Syst. Evol. Microbiol.">
        <title>The Global Catalogue of Microorganisms (GCM) 10K type strain sequencing project: providing services to taxonomists for standard genome sequencing and annotation.</title>
        <authorList>
            <consortium name="The Broad Institute Genomics Platform"/>
            <consortium name="The Broad Institute Genome Sequencing Center for Infectious Disease"/>
            <person name="Wu L."/>
            <person name="Ma J."/>
        </authorList>
    </citation>
    <scope>NUCLEOTIDE SEQUENCE [LARGE SCALE GENOMIC DNA]</scope>
    <source>
        <strain evidence="3">KCTC 32141</strain>
    </source>
</reference>
<dbReference type="Proteomes" id="UP001597533">
    <property type="component" value="Unassembled WGS sequence"/>
</dbReference>
<keyword evidence="1" id="KW-0472">Membrane</keyword>
<dbReference type="RefSeq" id="WP_183487622.1">
    <property type="nucleotide sequence ID" value="NZ_JBHUOV010000002.1"/>
</dbReference>
<comment type="caution">
    <text evidence="2">The sequence shown here is derived from an EMBL/GenBank/DDBJ whole genome shotgun (WGS) entry which is preliminary data.</text>
</comment>
<gene>
    <name evidence="2" type="ORF">ACFS5M_07860</name>
</gene>
<keyword evidence="1" id="KW-1133">Transmembrane helix</keyword>
<accession>A0ABW5WNU7</accession>
<feature type="transmembrane region" description="Helical" evidence="1">
    <location>
        <begin position="124"/>
        <end position="145"/>
    </location>
</feature>
<evidence type="ECO:0000313" key="2">
    <source>
        <dbReference type="EMBL" id="MFD2823580.1"/>
    </source>
</evidence>
<keyword evidence="3" id="KW-1185">Reference proteome</keyword>
<sequence>MIYNLNMFKPFIIGRNYFYRDIIITIIIMASPFLFYLYTISPKETSRWETLFFVLDLESVDLEVDKMLWHISYKILTIIIFSLWYLTCKHKWKYAILIPLIIEINKLTTYFFEISRQADYKIYYSLMLSLPLIFLLTFLSVKLSYFSYSKSVNQQLDEEIDTMLGSVSNFKTADYKEIKKKLIQLRKEKNNLDKKEYLTKLIRLREEFII</sequence>
<keyword evidence="1" id="KW-0812">Transmembrane</keyword>
<dbReference type="EMBL" id="JBHUOV010000002">
    <property type="protein sequence ID" value="MFD2823580.1"/>
    <property type="molecule type" value="Genomic_DNA"/>
</dbReference>
<evidence type="ECO:0000256" key="1">
    <source>
        <dbReference type="SAM" id="Phobius"/>
    </source>
</evidence>
<feature type="transmembrane region" description="Helical" evidence="1">
    <location>
        <begin position="21"/>
        <end position="40"/>
    </location>
</feature>
<proteinExistence type="predicted"/>